<sequence length="170" mass="18205">MLFSATNRESGIDIHDCWHRPSSTCIPISSSPSTTNLQPDIPSNPNHTFDEHDKSAYNKNGSPNLMVIPVQSKPTPSSSREVPSGFRLTRSANAMALNRERRGRPDSGRGTSILDLRGATPGHSGLPATHLPSLPKAATDQMGIGEGHVSAFLGRAQEAGLDRGAHDYEV</sequence>
<feature type="region of interest" description="Disordered" evidence="1">
    <location>
        <begin position="95"/>
        <end position="134"/>
    </location>
</feature>
<feature type="compositionally biased region" description="Basic and acidic residues" evidence="1">
    <location>
        <begin position="98"/>
        <end position="107"/>
    </location>
</feature>
<proteinExistence type="predicted"/>
<dbReference type="EMBL" id="RWJN01000215">
    <property type="protein sequence ID" value="TCD64787.1"/>
    <property type="molecule type" value="Genomic_DNA"/>
</dbReference>
<gene>
    <name evidence="2" type="ORF">EIP91_003624</name>
</gene>
<protein>
    <submittedName>
        <fullName evidence="2">Uncharacterized protein</fullName>
    </submittedName>
</protein>
<organism evidence="2 3">
    <name type="scientific">Steccherinum ochraceum</name>
    <dbReference type="NCBI Taxonomy" id="92696"/>
    <lineage>
        <taxon>Eukaryota</taxon>
        <taxon>Fungi</taxon>
        <taxon>Dikarya</taxon>
        <taxon>Basidiomycota</taxon>
        <taxon>Agaricomycotina</taxon>
        <taxon>Agaricomycetes</taxon>
        <taxon>Polyporales</taxon>
        <taxon>Steccherinaceae</taxon>
        <taxon>Steccherinum</taxon>
    </lineage>
</organism>
<evidence type="ECO:0000313" key="2">
    <source>
        <dbReference type="EMBL" id="TCD64787.1"/>
    </source>
</evidence>
<reference evidence="2 3" key="1">
    <citation type="submission" date="2018-11" db="EMBL/GenBank/DDBJ databases">
        <title>Genome assembly of Steccherinum ochraceum LE-BIN_3174, the white-rot fungus of the Steccherinaceae family (The Residual Polyporoid clade, Polyporales, Basidiomycota).</title>
        <authorList>
            <person name="Fedorova T.V."/>
            <person name="Glazunova O.A."/>
            <person name="Landesman E.O."/>
            <person name="Moiseenko K.V."/>
            <person name="Psurtseva N.V."/>
            <person name="Savinova O.S."/>
            <person name="Shakhova N.V."/>
            <person name="Tyazhelova T.V."/>
            <person name="Vasina D.V."/>
        </authorList>
    </citation>
    <scope>NUCLEOTIDE SEQUENCE [LARGE SCALE GENOMIC DNA]</scope>
    <source>
        <strain evidence="2 3">LE-BIN_3174</strain>
    </source>
</reference>
<accession>A0A4V2MW39</accession>
<evidence type="ECO:0000313" key="3">
    <source>
        <dbReference type="Proteomes" id="UP000292702"/>
    </source>
</evidence>
<dbReference type="AlphaFoldDB" id="A0A4V2MW39"/>
<keyword evidence="3" id="KW-1185">Reference proteome</keyword>
<name>A0A4V2MW39_9APHY</name>
<comment type="caution">
    <text evidence="2">The sequence shown here is derived from an EMBL/GenBank/DDBJ whole genome shotgun (WGS) entry which is preliminary data.</text>
</comment>
<feature type="compositionally biased region" description="Polar residues" evidence="1">
    <location>
        <begin position="36"/>
        <end position="47"/>
    </location>
</feature>
<evidence type="ECO:0000256" key="1">
    <source>
        <dbReference type="SAM" id="MobiDB-lite"/>
    </source>
</evidence>
<dbReference type="Proteomes" id="UP000292702">
    <property type="component" value="Unassembled WGS sequence"/>
</dbReference>
<feature type="region of interest" description="Disordered" evidence="1">
    <location>
        <begin position="29"/>
        <end position="61"/>
    </location>
</feature>